<accession>A0A179VB49</accession>
<name>A0A179VB49_9MYCO</name>
<protein>
    <submittedName>
        <fullName evidence="1">Uncharacterized protein</fullName>
    </submittedName>
</protein>
<proteinExistence type="predicted"/>
<organism evidence="1 2">
    <name type="scientific">Mycobacteroides immunogenum</name>
    <dbReference type="NCBI Taxonomy" id="83262"/>
    <lineage>
        <taxon>Bacteria</taxon>
        <taxon>Bacillati</taxon>
        <taxon>Actinomycetota</taxon>
        <taxon>Actinomycetes</taxon>
        <taxon>Mycobacteriales</taxon>
        <taxon>Mycobacteriaceae</taxon>
        <taxon>Mycobacteroides</taxon>
    </lineage>
</organism>
<evidence type="ECO:0000313" key="2">
    <source>
        <dbReference type="Proteomes" id="UP000186919"/>
    </source>
</evidence>
<reference evidence="1 2" key="1">
    <citation type="submission" date="2016-01" db="EMBL/GenBank/DDBJ databases">
        <title>Mycobacterium immunogenum strain CD11_6 genome sequencing and assembly.</title>
        <authorList>
            <person name="Kaur G."/>
            <person name="Nair G.R."/>
            <person name="Mayilraj S."/>
        </authorList>
    </citation>
    <scope>NUCLEOTIDE SEQUENCE [LARGE SCALE GENOMIC DNA]</scope>
    <source>
        <strain evidence="1 2">CD11-6</strain>
    </source>
</reference>
<dbReference type="EMBL" id="LQYE01000019">
    <property type="protein sequence ID" value="OAT68402.1"/>
    <property type="molecule type" value="Genomic_DNA"/>
</dbReference>
<evidence type="ECO:0000313" key="1">
    <source>
        <dbReference type="EMBL" id="OAT68402.1"/>
    </source>
</evidence>
<dbReference type="Proteomes" id="UP000186919">
    <property type="component" value="Unassembled WGS sequence"/>
</dbReference>
<sequence length="129" mass="13872">MPLSRADRVAAVHEFTRMGKPAAEIGELLGISQRHVIRLRGTSLPPADDDPAVDYEFETDAEEVGAVAMGIVRAVRQRNPLEVLGACADLSAWHPAKTAQLLCALAAFVDPDEAPAVLARRAHVALERI</sequence>
<dbReference type="AlphaFoldDB" id="A0A179VB49"/>
<comment type="caution">
    <text evidence="1">The sequence shown here is derived from an EMBL/GenBank/DDBJ whole genome shotgun (WGS) entry which is preliminary data.</text>
</comment>
<gene>
    <name evidence="1" type="ORF">AWB85_25200</name>
</gene>